<reference evidence="1 2" key="1">
    <citation type="submission" date="2012-02" db="EMBL/GenBank/DDBJ databases">
        <title>Whole genome shotgun sequence of Escherichia hermannii NBRC 105704.</title>
        <authorList>
            <person name="Yoshida I."/>
            <person name="Hosoyama A."/>
            <person name="Tsuchikane K."/>
            <person name="Katsumata H."/>
            <person name="Yamazaki S."/>
            <person name="Fujita N."/>
        </authorList>
    </citation>
    <scope>NUCLEOTIDE SEQUENCE [LARGE SCALE GENOMIC DNA]</scope>
    <source>
        <strain evidence="1 2">NBRC 105704</strain>
    </source>
</reference>
<organism evidence="1 2">
    <name type="scientific">Atlantibacter hermannii NBRC 105704</name>
    <dbReference type="NCBI Taxonomy" id="1115512"/>
    <lineage>
        <taxon>Bacteria</taxon>
        <taxon>Pseudomonadati</taxon>
        <taxon>Pseudomonadota</taxon>
        <taxon>Gammaproteobacteria</taxon>
        <taxon>Enterobacterales</taxon>
        <taxon>Enterobacteriaceae</taxon>
        <taxon>Atlantibacter</taxon>
    </lineage>
</organism>
<dbReference type="Proteomes" id="UP000010297">
    <property type="component" value="Unassembled WGS sequence"/>
</dbReference>
<proteinExistence type="predicted"/>
<accession>H5V554</accession>
<keyword evidence="2" id="KW-1185">Reference proteome</keyword>
<dbReference type="AlphaFoldDB" id="H5V554"/>
<comment type="caution">
    <text evidence="1">The sequence shown here is derived from an EMBL/GenBank/DDBJ whole genome shotgun (WGS) entry which is preliminary data.</text>
</comment>
<gene>
    <name evidence="1" type="ORF">EH105704_11_01080</name>
</gene>
<evidence type="ECO:0000313" key="2">
    <source>
        <dbReference type="Proteomes" id="UP000010297"/>
    </source>
</evidence>
<sequence length="51" mass="5074">MIIAGEKAVVPKASSNIPPIIPPPAMARFQAVTSIDCATSAALPAALAMAV</sequence>
<name>H5V554_ATLHE</name>
<dbReference type="EMBL" id="BAFF01000011">
    <property type="protein sequence ID" value="GAB53112.1"/>
    <property type="molecule type" value="Genomic_DNA"/>
</dbReference>
<evidence type="ECO:0000313" key="1">
    <source>
        <dbReference type="EMBL" id="GAB53112.1"/>
    </source>
</evidence>
<protein>
    <submittedName>
        <fullName evidence="1">Uncharacterized protein</fullName>
    </submittedName>
</protein>